<feature type="active site" evidence="2">
    <location>
        <position position="708"/>
    </location>
</feature>
<keyword evidence="2" id="KW-0378">Hydrolase</keyword>
<feature type="domain" description="Lon proteolytic" evidence="3">
    <location>
        <begin position="575"/>
        <end position="770"/>
    </location>
</feature>
<organism evidence="4 5">
    <name type="scientific">Nitratidesulfovibrio liaohensis</name>
    <dbReference type="NCBI Taxonomy" id="2604158"/>
    <lineage>
        <taxon>Bacteria</taxon>
        <taxon>Pseudomonadati</taxon>
        <taxon>Thermodesulfobacteriota</taxon>
        <taxon>Desulfovibrionia</taxon>
        <taxon>Desulfovibrionales</taxon>
        <taxon>Desulfovibrionaceae</taxon>
        <taxon>Nitratidesulfovibrio</taxon>
    </lineage>
</organism>
<protein>
    <recommendedName>
        <fullName evidence="2">endopeptidase La</fullName>
        <ecNumber evidence="2">3.4.21.53</ecNumber>
    </recommendedName>
</protein>
<dbReference type="InterPro" id="IPR041699">
    <property type="entry name" value="AAA_32"/>
</dbReference>
<dbReference type="InterPro" id="IPR046843">
    <property type="entry name" value="LonB_AAA-LID"/>
</dbReference>
<keyword evidence="5" id="KW-1185">Reference proteome</keyword>
<accession>A0ABY9R330</accession>
<dbReference type="InterPro" id="IPR027417">
    <property type="entry name" value="P-loop_NTPase"/>
</dbReference>
<dbReference type="Pfam" id="PF20437">
    <property type="entry name" value="LonC_helical"/>
    <property type="match status" value="1"/>
</dbReference>
<sequence>MTKVSPLPAARLRATLDPTRIQWETSDAIPRPPRNGMRRTPQPRVLQALELALHIRDGGYNVYLSGEANLGRTYMLREYLAPRARKMDTPPDLVHVYNFEDPDRPRLIALPAGQGRKLRTALTQALSKARKEAPSRFEHDAFVRKRTLLLDKFQTQRSKLFKEMDTVAGGEGFNLDMDDSGSLTLYPIVEGKRLSEDEYEKLDATLRKSLKLKGDRLLQAMTGLMRKLTRAEQDFVEDERTLEKEVVREVLDQFLTPLADKFAKTCPCDELKRYFADMREDILDNIEGFVQRDMPTHMPQQQPDLGPPPEDTSFRYDINVFVDNSETHGAPIVVDDHPTPSNLLGCIERESEMGALVTDFTLVKAGSLQKANGGFLVLHMEDILSYPSAWEGLLRALRSGLARIEDAGDGQESTKTKGIEPEPLRLDLKVVLVGTEEMYETLLVNDDRFPKLFKIKAHLTEATERNADGVKVYLARIARIIDESKLLPFDRDAMAGLVDYGSRIIEDQRKLSLKFPVLRELMIEASALASMKGSALVDRTTLHDAMVARTYRANLVEQHYMDEYDRELIKVRTSGSEVGRVNGLSVTWYGDFEFGLPHQISCTVGVGHGGIIDLEREAELGGPIHTKAMMILKSYLVSQFARTKPLVMTGSLCFEQSYAGIEGDSASGAELAALLSAIADVPIRLSLAFTGAVSQSGQIMAVGGVTRKVEGFFEVCSRHGLTGEQGVILPKDNIAHLMLKQEVVAAVNEGRFSIWPVAHITEAMELLTGMPAGRMRADSTFTPGTLYDKVDRRLAELGKLAKDAFKQKRKR</sequence>
<dbReference type="SUPFAM" id="SSF54211">
    <property type="entry name" value="Ribosomal protein S5 domain 2-like"/>
    <property type="match status" value="1"/>
</dbReference>
<dbReference type="InterPro" id="IPR014721">
    <property type="entry name" value="Ribsml_uS5_D2-typ_fold_subgr"/>
</dbReference>
<dbReference type="InterPro" id="IPR008269">
    <property type="entry name" value="Lon_proteolytic"/>
</dbReference>
<reference evidence="4" key="1">
    <citation type="submission" date="2023-09" db="EMBL/GenBank/DDBJ databases">
        <authorList>
            <consortium name="CW5 consortium"/>
            <person name="Lu C.-W."/>
        </authorList>
    </citation>
    <scope>NUCLEOTIDE SEQUENCE</scope>
    <source>
        <strain evidence="4">KPS</strain>
    </source>
</reference>
<dbReference type="Gene3D" id="3.40.50.300">
    <property type="entry name" value="P-loop containing nucleotide triphosphate hydrolases"/>
    <property type="match status" value="2"/>
</dbReference>
<dbReference type="Proteomes" id="UP001180616">
    <property type="component" value="Chromosome"/>
</dbReference>
<dbReference type="InterPro" id="IPR027065">
    <property type="entry name" value="Lon_Prtase"/>
</dbReference>
<keyword evidence="2" id="KW-0720">Serine protease</keyword>
<dbReference type="Pfam" id="PF13654">
    <property type="entry name" value="AAA_32"/>
    <property type="match status" value="1"/>
</dbReference>
<feature type="active site" evidence="2">
    <location>
        <position position="665"/>
    </location>
</feature>
<keyword evidence="1 2" id="KW-0645">Protease</keyword>
<dbReference type="InterPro" id="IPR046844">
    <property type="entry name" value="Lon-like_helical"/>
</dbReference>
<evidence type="ECO:0000313" key="5">
    <source>
        <dbReference type="Proteomes" id="UP001180616"/>
    </source>
</evidence>
<dbReference type="PANTHER" id="PTHR10046">
    <property type="entry name" value="ATP DEPENDENT LON PROTEASE FAMILY MEMBER"/>
    <property type="match status" value="1"/>
</dbReference>
<dbReference type="PROSITE" id="PS51786">
    <property type="entry name" value="LON_PROTEOLYTIC"/>
    <property type="match status" value="1"/>
</dbReference>
<proteinExistence type="inferred from homology"/>
<evidence type="ECO:0000256" key="2">
    <source>
        <dbReference type="PROSITE-ProRule" id="PRU01122"/>
    </source>
</evidence>
<evidence type="ECO:0000313" key="4">
    <source>
        <dbReference type="EMBL" id="WMW66158.1"/>
    </source>
</evidence>
<evidence type="ECO:0000256" key="1">
    <source>
        <dbReference type="ARBA" id="ARBA00022670"/>
    </source>
</evidence>
<comment type="catalytic activity">
    <reaction evidence="2">
        <text>Hydrolysis of proteins in presence of ATP.</text>
        <dbReference type="EC" id="3.4.21.53"/>
    </reaction>
</comment>
<dbReference type="InterPro" id="IPR020568">
    <property type="entry name" value="Ribosomal_Su5_D2-typ_SF"/>
</dbReference>
<dbReference type="Pfam" id="PF20436">
    <property type="entry name" value="LonB_AAA-LID"/>
    <property type="match status" value="1"/>
</dbReference>
<evidence type="ECO:0000259" key="3">
    <source>
        <dbReference type="PROSITE" id="PS51786"/>
    </source>
</evidence>
<dbReference type="Gene3D" id="1.10.8.60">
    <property type="match status" value="1"/>
</dbReference>
<dbReference type="Pfam" id="PF05362">
    <property type="entry name" value="Lon_C"/>
    <property type="match status" value="1"/>
</dbReference>
<gene>
    <name evidence="4" type="ORF">KPS_000712</name>
</gene>
<dbReference type="PRINTS" id="PR00830">
    <property type="entry name" value="ENDOLAPTASE"/>
</dbReference>
<dbReference type="RefSeq" id="WP_309542064.1">
    <property type="nucleotide sequence ID" value="NZ_CP133659.1"/>
</dbReference>
<name>A0ABY9R330_9BACT</name>
<dbReference type="Gene3D" id="3.30.230.10">
    <property type="match status" value="1"/>
</dbReference>
<comment type="similarity">
    <text evidence="2">Belongs to the peptidase S16 family.</text>
</comment>
<dbReference type="EC" id="3.4.21.53" evidence="2"/>
<dbReference type="EMBL" id="CP133659">
    <property type="protein sequence ID" value="WMW66158.1"/>
    <property type="molecule type" value="Genomic_DNA"/>
</dbReference>